<reference evidence="2 3" key="1">
    <citation type="submission" date="2017-07" db="EMBL/GenBank/DDBJ databases">
        <title>Analysis of two Campylobacter avium genomes and identification of a novel hippuricase gene.</title>
        <authorList>
            <person name="Miller W.G."/>
            <person name="Chapman M.H."/>
            <person name="Yee E."/>
            <person name="Revez J."/>
            <person name="Bono J.L."/>
            <person name="Rossi M."/>
        </authorList>
    </citation>
    <scope>NUCLEOTIDE SEQUENCE [LARGE SCALE GENOMIC DNA]</scope>
    <source>
        <strain evidence="2 3">LMG 24591</strain>
    </source>
</reference>
<proteinExistence type="predicted"/>
<dbReference type="OrthoDB" id="5362550at2"/>
<keyword evidence="1" id="KW-0472">Membrane</keyword>
<accession>A0A222MVC2</accession>
<evidence type="ECO:0000256" key="1">
    <source>
        <dbReference type="SAM" id="Phobius"/>
    </source>
</evidence>
<dbReference type="RefSeq" id="WP_094324534.1">
    <property type="nucleotide sequence ID" value="NZ_CP022347.1"/>
</dbReference>
<dbReference type="AlphaFoldDB" id="A0A222MVC2"/>
<feature type="transmembrane region" description="Helical" evidence="1">
    <location>
        <begin position="16"/>
        <end position="34"/>
    </location>
</feature>
<evidence type="ECO:0008006" key="4">
    <source>
        <dbReference type="Google" id="ProtNLM"/>
    </source>
</evidence>
<organism evidence="2 3">
    <name type="scientific">Campylobacter avium LMG 24591</name>
    <dbReference type="NCBI Taxonomy" id="522484"/>
    <lineage>
        <taxon>Bacteria</taxon>
        <taxon>Pseudomonadati</taxon>
        <taxon>Campylobacterota</taxon>
        <taxon>Epsilonproteobacteria</taxon>
        <taxon>Campylobacterales</taxon>
        <taxon>Campylobacteraceae</taxon>
        <taxon>Campylobacter</taxon>
    </lineage>
</organism>
<gene>
    <name evidence="2" type="ORF">CAV_0060</name>
</gene>
<dbReference type="EMBL" id="CP022347">
    <property type="protein sequence ID" value="ASQ29741.1"/>
    <property type="molecule type" value="Genomic_DNA"/>
</dbReference>
<protein>
    <recommendedName>
        <fullName evidence="4">Poly(A) polymerase</fullName>
    </recommendedName>
</protein>
<dbReference type="KEGG" id="cavi:CAV_0060"/>
<feature type="transmembrane region" description="Helical" evidence="1">
    <location>
        <begin position="40"/>
        <end position="58"/>
    </location>
</feature>
<keyword evidence="3" id="KW-1185">Reference proteome</keyword>
<keyword evidence="1" id="KW-0812">Transmembrane</keyword>
<dbReference type="Proteomes" id="UP000201169">
    <property type="component" value="Chromosome"/>
</dbReference>
<keyword evidence="1" id="KW-1133">Transmembrane helix</keyword>
<sequence length="216" mass="25270">MQELEDNRLFILKRLGILRILSIIEAFIVAFLAFVLTKDLIICIVLAVFVGILFFRLTSKTLLQKKSMLELEITRLFLRQNHAKFKSLGIKEKDFATLSSLNFNDFKSLNSFEFKHFTVYDVFFKDEVKRAFCGIFIKSQKDVNKELNQDLEQIFTKIKVKKFDTNHLCCGDKWILISTLRNPFFADLKLSVEKNLKIMQENLDKIKALFSPHSSQ</sequence>
<name>A0A222MVC2_9BACT</name>
<evidence type="ECO:0000313" key="3">
    <source>
        <dbReference type="Proteomes" id="UP000201169"/>
    </source>
</evidence>
<evidence type="ECO:0000313" key="2">
    <source>
        <dbReference type="EMBL" id="ASQ29741.1"/>
    </source>
</evidence>